<gene>
    <name evidence="1" type="ORF">ACFPJ5_16435</name>
</gene>
<comment type="caution">
    <text evidence="1">The sequence shown here is derived from an EMBL/GenBank/DDBJ whole genome shotgun (WGS) entry which is preliminary data.</text>
</comment>
<dbReference type="RefSeq" id="WP_227230789.1">
    <property type="nucleotide sequence ID" value="NZ_JAJCVJ010000002.1"/>
</dbReference>
<sequence length="128" mass="14063">MTDHDALVSDLRSIADDAVLGIGVYDGGDYDVLFIRDDFAQRYAQDRLDEIARDMYLEGVSVEYQQQMLNDMGDLNATIRLFDGGTSINVPLSENAGVGVGLDDTASLSEVGDIVARCVDFREAQYED</sequence>
<organism evidence="1 2">
    <name type="scientific">Salinirubrum litoreum</name>
    <dbReference type="NCBI Taxonomy" id="1126234"/>
    <lineage>
        <taxon>Archaea</taxon>
        <taxon>Methanobacteriati</taxon>
        <taxon>Methanobacteriota</taxon>
        <taxon>Stenosarchaea group</taxon>
        <taxon>Halobacteria</taxon>
        <taxon>Halobacteriales</taxon>
        <taxon>Haloferacaceae</taxon>
        <taxon>Salinirubrum</taxon>
    </lineage>
</organism>
<dbReference type="InterPro" id="IPR055944">
    <property type="entry name" value="DUF7522"/>
</dbReference>
<dbReference type="Proteomes" id="UP001596201">
    <property type="component" value="Unassembled WGS sequence"/>
</dbReference>
<name>A0ABD5REV0_9EURY</name>
<accession>A0ABD5REV0</accession>
<dbReference type="Pfam" id="PF24366">
    <property type="entry name" value="DUF7522"/>
    <property type="match status" value="1"/>
</dbReference>
<dbReference type="AlphaFoldDB" id="A0ABD5REV0"/>
<protein>
    <submittedName>
        <fullName evidence="1">Uncharacterized protein</fullName>
    </submittedName>
</protein>
<evidence type="ECO:0000313" key="1">
    <source>
        <dbReference type="EMBL" id="MFC5368516.1"/>
    </source>
</evidence>
<proteinExistence type="predicted"/>
<evidence type="ECO:0000313" key="2">
    <source>
        <dbReference type="Proteomes" id="UP001596201"/>
    </source>
</evidence>
<keyword evidence="2" id="KW-1185">Reference proteome</keyword>
<dbReference type="EMBL" id="JBHSKX010000002">
    <property type="protein sequence ID" value="MFC5368516.1"/>
    <property type="molecule type" value="Genomic_DNA"/>
</dbReference>
<reference evidence="1 2" key="1">
    <citation type="journal article" date="2019" name="Int. J. Syst. Evol. Microbiol.">
        <title>The Global Catalogue of Microorganisms (GCM) 10K type strain sequencing project: providing services to taxonomists for standard genome sequencing and annotation.</title>
        <authorList>
            <consortium name="The Broad Institute Genomics Platform"/>
            <consortium name="The Broad Institute Genome Sequencing Center for Infectious Disease"/>
            <person name="Wu L."/>
            <person name="Ma J."/>
        </authorList>
    </citation>
    <scope>NUCLEOTIDE SEQUENCE [LARGE SCALE GENOMIC DNA]</scope>
    <source>
        <strain evidence="1 2">CGMCC 1.12237</strain>
    </source>
</reference>